<protein>
    <submittedName>
        <fullName evidence="2">Uncharacterized protein</fullName>
    </submittedName>
</protein>
<evidence type="ECO:0000256" key="1">
    <source>
        <dbReference type="SAM" id="MobiDB-lite"/>
    </source>
</evidence>
<dbReference type="AlphaFoldDB" id="A0A2T0U302"/>
<feature type="region of interest" description="Disordered" evidence="1">
    <location>
        <begin position="44"/>
        <end position="66"/>
    </location>
</feature>
<name>A0A2T0U302_9MICO</name>
<organism evidence="2 3">
    <name type="scientific">Knoellia remsis</name>
    <dbReference type="NCBI Taxonomy" id="407159"/>
    <lineage>
        <taxon>Bacteria</taxon>
        <taxon>Bacillati</taxon>
        <taxon>Actinomycetota</taxon>
        <taxon>Actinomycetes</taxon>
        <taxon>Micrococcales</taxon>
        <taxon>Intrasporangiaceae</taxon>
        <taxon>Knoellia</taxon>
    </lineage>
</organism>
<gene>
    <name evidence="2" type="ORF">BCF74_1347</name>
</gene>
<evidence type="ECO:0000313" key="2">
    <source>
        <dbReference type="EMBL" id="PRY52228.1"/>
    </source>
</evidence>
<keyword evidence="3" id="KW-1185">Reference proteome</keyword>
<reference evidence="2 3" key="1">
    <citation type="submission" date="2018-03" db="EMBL/GenBank/DDBJ databases">
        <title>Genomic Encyclopedia of Archaeal and Bacterial Type Strains, Phase II (KMG-II): from individual species to whole genera.</title>
        <authorList>
            <person name="Goeker M."/>
        </authorList>
    </citation>
    <scope>NUCLEOTIDE SEQUENCE [LARGE SCALE GENOMIC DNA]</scope>
    <source>
        <strain evidence="2 3">ATCC BAA-1496</strain>
    </source>
</reference>
<accession>A0A2T0U302</accession>
<evidence type="ECO:0000313" key="3">
    <source>
        <dbReference type="Proteomes" id="UP000237822"/>
    </source>
</evidence>
<proteinExistence type="predicted"/>
<sequence length="112" mass="12156">MAESGPRRGRCPGCGKNLVLSKKNVIQKHQVKGGAFCTVQGLRVPPSKVTSTPAGGSRRSGSRTRKVRVIRSTRGLWGAVRESMSGERASAENSRGFWSAGTEWHAGRKYEE</sequence>
<dbReference type="Proteomes" id="UP000237822">
    <property type="component" value="Unassembled WGS sequence"/>
</dbReference>
<comment type="caution">
    <text evidence="2">The sequence shown here is derived from an EMBL/GenBank/DDBJ whole genome shotgun (WGS) entry which is preliminary data.</text>
</comment>
<dbReference type="EMBL" id="PVTI01000034">
    <property type="protein sequence ID" value="PRY52228.1"/>
    <property type="molecule type" value="Genomic_DNA"/>
</dbReference>